<proteinExistence type="inferred from homology"/>
<comment type="similarity">
    <text evidence="2">Belongs to the ABC transporter superfamily. ABCC family. Conjugate transporter (TC 3.A.1.208) subfamily.</text>
</comment>
<dbReference type="RefSeq" id="WP_410035204.1">
    <property type="nucleotide sequence ID" value="NZ_JBGMEF010000011.1"/>
</dbReference>
<feature type="transmembrane region" description="Helical" evidence="9">
    <location>
        <begin position="268"/>
        <end position="288"/>
    </location>
</feature>
<comment type="caution">
    <text evidence="12">The sequence shown here is derived from an EMBL/GenBank/DDBJ whole genome shotgun (WGS) entry which is preliminary data.</text>
</comment>
<dbReference type="PROSITE" id="PS00211">
    <property type="entry name" value="ABC_TRANSPORTER_1"/>
    <property type="match status" value="1"/>
</dbReference>
<keyword evidence="13" id="KW-1185">Reference proteome</keyword>
<evidence type="ECO:0000256" key="3">
    <source>
        <dbReference type="ARBA" id="ARBA00022448"/>
    </source>
</evidence>
<keyword evidence="4 9" id="KW-0812">Transmembrane</keyword>
<dbReference type="InterPro" id="IPR050173">
    <property type="entry name" value="ABC_transporter_C-like"/>
</dbReference>
<evidence type="ECO:0000256" key="7">
    <source>
        <dbReference type="ARBA" id="ARBA00022989"/>
    </source>
</evidence>
<keyword evidence="8 9" id="KW-0472">Membrane</keyword>
<evidence type="ECO:0000256" key="1">
    <source>
        <dbReference type="ARBA" id="ARBA00004651"/>
    </source>
</evidence>
<dbReference type="Gene3D" id="1.20.1560.10">
    <property type="entry name" value="ABC transporter type 1, transmembrane domain"/>
    <property type="match status" value="1"/>
</dbReference>
<evidence type="ECO:0000313" key="12">
    <source>
        <dbReference type="EMBL" id="MFO3666554.1"/>
    </source>
</evidence>
<sequence>MKKENIKKLYKDKDIINRKDLVKLVIGYVISSLALLAIPISTKILVDAISKGEALGFNKIGLIFLAVIFSSLLIFYFGSYKIKKANLKFYENLVNKIYTKSVAMYPSDYEGFDAGFIHNLYYGESQTLAANLTNIFIIMPASLIQALIFASVLFKIDIKLSILVMVSLPLYIFLVSFNAKKRTVLNQETIETNDLFVKTTNNFKDNISQIKLSGARDFFEDKFRKATSDNRQSHERFYFYYFFGDRLSSLVTSILPIIILAFGAKDVINNRISLGTILMFIEIAAFLFEPLTNFFHILTEAKSIRPYLERFESFAYKISDEYELYDEIFAPTKVLAIRDSKVLSQSSDFLYNVDMDLKENGLYIIKGKNGSGKSTLLRLLSGLNSATGFEGGKISIPRVYKDNIAFLFYPLFNFEGTGRENIIFNEDMNIRFSDLLEDDLYNKNIKINPLNLSSGQAQKISLLRILNSEKKAIFLDEPTTNLERESVEVLKKYLVDLKKEKLVIIIMHSDEYDDIADDIYLIDDNILRKTNKSLGLTR</sequence>
<gene>
    <name evidence="12" type="ORF">ACCQ42_02055</name>
</gene>
<feature type="transmembrane region" description="Helical" evidence="9">
    <location>
        <begin position="238"/>
        <end position="262"/>
    </location>
</feature>
<keyword evidence="6" id="KW-0067">ATP-binding</keyword>
<dbReference type="PANTHER" id="PTHR24223">
    <property type="entry name" value="ATP-BINDING CASSETTE SUB-FAMILY C"/>
    <property type="match status" value="1"/>
</dbReference>
<feature type="transmembrane region" description="Helical" evidence="9">
    <location>
        <begin position="160"/>
        <end position="179"/>
    </location>
</feature>
<dbReference type="InterPro" id="IPR036640">
    <property type="entry name" value="ABC1_TM_sf"/>
</dbReference>
<evidence type="ECO:0000256" key="4">
    <source>
        <dbReference type="ARBA" id="ARBA00022692"/>
    </source>
</evidence>
<keyword evidence="5" id="KW-0547">Nucleotide-binding</keyword>
<dbReference type="CDD" id="cd07346">
    <property type="entry name" value="ABC_6TM_exporters"/>
    <property type="match status" value="1"/>
</dbReference>
<dbReference type="InterPro" id="IPR003439">
    <property type="entry name" value="ABC_transporter-like_ATP-bd"/>
</dbReference>
<dbReference type="PROSITE" id="PS50929">
    <property type="entry name" value="ABC_TM1F"/>
    <property type="match status" value="1"/>
</dbReference>
<dbReference type="Proteomes" id="UP001637994">
    <property type="component" value="Unassembled WGS sequence"/>
</dbReference>
<evidence type="ECO:0000259" key="11">
    <source>
        <dbReference type="PROSITE" id="PS50929"/>
    </source>
</evidence>
<reference evidence="12 13" key="1">
    <citation type="journal article" date="2025" name="Anaerobe">
        <title>Description of Anaerococcus kampingiae sp. nov., Anaerococcus groningensis sp. nov., Anaerococcus martiniensis sp. nov., and Anaerococcus cruorum sp. nov., isolated from human clinical specimens.</title>
        <authorList>
            <person name="Boiten K.E."/>
            <person name="Meijer J."/>
            <person name="van Wezel E.M."/>
            <person name="Veloo A.C.M."/>
        </authorList>
    </citation>
    <scope>NUCLEOTIDE SEQUENCE [LARGE SCALE GENOMIC DNA]</scope>
    <source>
        <strain evidence="12 13">ENR0874</strain>
    </source>
</reference>
<dbReference type="EMBL" id="JBGMEF010000011">
    <property type="protein sequence ID" value="MFO3666554.1"/>
    <property type="molecule type" value="Genomic_DNA"/>
</dbReference>
<dbReference type="InterPro" id="IPR003593">
    <property type="entry name" value="AAA+_ATPase"/>
</dbReference>
<feature type="transmembrane region" description="Helical" evidence="9">
    <location>
        <begin position="135"/>
        <end position="154"/>
    </location>
</feature>
<comment type="subcellular location">
    <subcellularLocation>
        <location evidence="1">Cell membrane</location>
        <topology evidence="1">Multi-pass membrane protein</topology>
    </subcellularLocation>
</comment>
<evidence type="ECO:0000256" key="2">
    <source>
        <dbReference type="ARBA" id="ARBA00009726"/>
    </source>
</evidence>
<keyword evidence="7 9" id="KW-1133">Transmembrane helix</keyword>
<dbReference type="SUPFAM" id="SSF52540">
    <property type="entry name" value="P-loop containing nucleoside triphosphate hydrolases"/>
    <property type="match status" value="1"/>
</dbReference>
<feature type="domain" description="ABC transporter" evidence="10">
    <location>
        <begin position="335"/>
        <end position="538"/>
    </location>
</feature>
<evidence type="ECO:0000256" key="6">
    <source>
        <dbReference type="ARBA" id="ARBA00022840"/>
    </source>
</evidence>
<dbReference type="SMART" id="SM00382">
    <property type="entry name" value="AAA"/>
    <property type="match status" value="1"/>
</dbReference>
<dbReference type="InterPro" id="IPR011527">
    <property type="entry name" value="ABC1_TM_dom"/>
</dbReference>
<feature type="domain" description="ABC transmembrane type-1" evidence="11">
    <location>
        <begin position="24"/>
        <end position="303"/>
    </location>
</feature>
<dbReference type="Gene3D" id="3.40.50.300">
    <property type="entry name" value="P-loop containing nucleotide triphosphate hydrolases"/>
    <property type="match status" value="1"/>
</dbReference>
<dbReference type="SUPFAM" id="SSF90123">
    <property type="entry name" value="ABC transporter transmembrane region"/>
    <property type="match status" value="1"/>
</dbReference>
<protein>
    <submittedName>
        <fullName evidence="12">ABC transporter transmembrane domain-containing protein</fullName>
    </submittedName>
</protein>
<dbReference type="InterPro" id="IPR017871">
    <property type="entry name" value="ABC_transporter-like_CS"/>
</dbReference>
<dbReference type="Pfam" id="PF00005">
    <property type="entry name" value="ABC_tran"/>
    <property type="match status" value="1"/>
</dbReference>
<accession>A0ABW9MB98</accession>
<name>A0ABW9MB98_9FIRM</name>
<evidence type="ECO:0000256" key="9">
    <source>
        <dbReference type="SAM" id="Phobius"/>
    </source>
</evidence>
<feature type="transmembrane region" description="Helical" evidence="9">
    <location>
        <begin position="21"/>
        <end position="40"/>
    </location>
</feature>
<feature type="transmembrane region" description="Helical" evidence="9">
    <location>
        <begin position="60"/>
        <end position="78"/>
    </location>
</feature>
<evidence type="ECO:0000256" key="5">
    <source>
        <dbReference type="ARBA" id="ARBA00022741"/>
    </source>
</evidence>
<dbReference type="PROSITE" id="PS50893">
    <property type="entry name" value="ABC_TRANSPORTER_2"/>
    <property type="match status" value="1"/>
</dbReference>
<dbReference type="PANTHER" id="PTHR24223:SF456">
    <property type="entry name" value="MULTIDRUG RESISTANCE-ASSOCIATED PROTEIN LETHAL(2)03659"/>
    <property type="match status" value="1"/>
</dbReference>
<evidence type="ECO:0000259" key="10">
    <source>
        <dbReference type="PROSITE" id="PS50893"/>
    </source>
</evidence>
<dbReference type="InterPro" id="IPR027417">
    <property type="entry name" value="P-loop_NTPase"/>
</dbReference>
<keyword evidence="3" id="KW-0813">Transport</keyword>
<organism evidence="12 13">
    <name type="scientific">Anaerococcus kampingae</name>
    <dbReference type="NCBI Taxonomy" id="3115614"/>
    <lineage>
        <taxon>Bacteria</taxon>
        <taxon>Bacillati</taxon>
        <taxon>Bacillota</taxon>
        <taxon>Tissierellia</taxon>
        <taxon>Tissierellales</taxon>
        <taxon>Peptoniphilaceae</taxon>
        <taxon>Anaerococcus</taxon>
    </lineage>
</organism>
<evidence type="ECO:0000313" key="13">
    <source>
        <dbReference type="Proteomes" id="UP001637994"/>
    </source>
</evidence>
<dbReference type="Pfam" id="PF00664">
    <property type="entry name" value="ABC_membrane"/>
    <property type="match status" value="1"/>
</dbReference>
<evidence type="ECO:0000256" key="8">
    <source>
        <dbReference type="ARBA" id="ARBA00023136"/>
    </source>
</evidence>